<organism evidence="6 7">
    <name type="scientific">Candidatus Kaiserbacteria bacterium RIFCSPLOWO2_01_FULL_50_24</name>
    <dbReference type="NCBI Taxonomy" id="1798507"/>
    <lineage>
        <taxon>Bacteria</taxon>
        <taxon>Candidatus Kaiseribacteriota</taxon>
    </lineage>
</organism>
<evidence type="ECO:0000256" key="5">
    <source>
        <dbReference type="RuleBase" id="RU000562"/>
    </source>
</evidence>
<dbReference type="InterPro" id="IPR036164">
    <property type="entry name" value="bL21-like_sf"/>
</dbReference>
<dbReference type="EMBL" id="MFLU01000010">
    <property type="protein sequence ID" value="OGG75002.1"/>
    <property type="molecule type" value="Genomic_DNA"/>
</dbReference>
<dbReference type="SUPFAM" id="SSF141091">
    <property type="entry name" value="L21p-like"/>
    <property type="match status" value="1"/>
</dbReference>
<keyword evidence="3 4" id="KW-0687">Ribonucleoprotein</keyword>
<dbReference type="AlphaFoldDB" id="A0A1F6ENV7"/>
<dbReference type="InterPro" id="IPR001787">
    <property type="entry name" value="Ribosomal_bL21"/>
</dbReference>
<dbReference type="HAMAP" id="MF_01363">
    <property type="entry name" value="Ribosomal_bL21"/>
    <property type="match status" value="1"/>
</dbReference>
<reference evidence="6 7" key="1">
    <citation type="journal article" date="2016" name="Nat. Commun.">
        <title>Thousands of microbial genomes shed light on interconnected biogeochemical processes in an aquifer system.</title>
        <authorList>
            <person name="Anantharaman K."/>
            <person name="Brown C.T."/>
            <person name="Hug L.A."/>
            <person name="Sharon I."/>
            <person name="Castelle C.J."/>
            <person name="Probst A.J."/>
            <person name="Thomas B.C."/>
            <person name="Singh A."/>
            <person name="Wilkins M.J."/>
            <person name="Karaoz U."/>
            <person name="Brodie E.L."/>
            <person name="Williams K.H."/>
            <person name="Hubbard S.S."/>
            <person name="Banfield J.F."/>
        </authorList>
    </citation>
    <scope>NUCLEOTIDE SEQUENCE [LARGE SCALE GENOMIC DNA]</scope>
</reference>
<evidence type="ECO:0000313" key="6">
    <source>
        <dbReference type="EMBL" id="OGG75002.1"/>
    </source>
</evidence>
<dbReference type="GO" id="GO:0019843">
    <property type="term" value="F:rRNA binding"/>
    <property type="evidence" value="ECO:0007669"/>
    <property type="project" value="UniProtKB-UniRule"/>
</dbReference>
<dbReference type="NCBIfam" id="TIGR00061">
    <property type="entry name" value="L21"/>
    <property type="match status" value="1"/>
</dbReference>
<dbReference type="PANTHER" id="PTHR21349:SF0">
    <property type="entry name" value="LARGE RIBOSOMAL SUBUNIT PROTEIN BL21M"/>
    <property type="match status" value="1"/>
</dbReference>
<keyword evidence="4 5" id="KW-0694">RNA-binding</keyword>
<accession>A0A1F6ENV7</accession>
<comment type="caution">
    <text evidence="6">The sequence shown here is derived from an EMBL/GenBank/DDBJ whole genome shotgun (WGS) entry which is preliminary data.</text>
</comment>
<keyword evidence="4 5" id="KW-0699">rRNA-binding</keyword>
<evidence type="ECO:0000313" key="7">
    <source>
        <dbReference type="Proteomes" id="UP000178587"/>
    </source>
</evidence>
<dbReference type="GO" id="GO:1990904">
    <property type="term" value="C:ribonucleoprotein complex"/>
    <property type="evidence" value="ECO:0007669"/>
    <property type="project" value="UniProtKB-KW"/>
</dbReference>
<evidence type="ECO:0000256" key="3">
    <source>
        <dbReference type="ARBA" id="ARBA00023274"/>
    </source>
</evidence>
<comment type="subunit">
    <text evidence="4">Part of the 50S ribosomal subunit. Contacts protein L20.</text>
</comment>
<comment type="similarity">
    <text evidence="1 4 5">Belongs to the bacterial ribosomal protein bL21 family.</text>
</comment>
<keyword evidence="2 4" id="KW-0689">Ribosomal protein</keyword>
<dbReference type="PANTHER" id="PTHR21349">
    <property type="entry name" value="50S RIBOSOMAL PROTEIN L21"/>
    <property type="match status" value="1"/>
</dbReference>
<dbReference type="GO" id="GO:0005840">
    <property type="term" value="C:ribosome"/>
    <property type="evidence" value="ECO:0007669"/>
    <property type="project" value="UniProtKB-KW"/>
</dbReference>
<protein>
    <recommendedName>
        <fullName evidence="4">Large ribosomal subunit protein bL21</fullName>
    </recommendedName>
</protein>
<evidence type="ECO:0000256" key="1">
    <source>
        <dbReference type="ARBA" id="ARBA00008563"/>
    </source>
</evidence>
<dbReference type="GO" id="GO:0003735">
    <property type="term" value="F:structural constituent of ribosome"/>
    <property type="evidence" value="ECO:0007669"/>
    <property type="project" value="InterPro"/>
</dbReference>
<name>A0A1F6ENV7_9BACT</name>
<evidence type="ECO:0000256" key="4">
    <source>
        <dbReference type="HAMAP-Rule" id="MF_01363"/>
    </source>
</evidence>
<dbReference type="Pfam" id="PF00829">
    <property type="entry name" value="Ribosomal_L21p"/>
    <property type="match status" value="1"/>
</dbReference>
<dbReference type="InterPro" id="IPR028909">
    <property type="entry name" value="bL21-like"/>
</dbReference>
<gene>
    <name evidence="4" type="primary">rplU</name>
    <name evidence="6" type="ORF">A3A34_03850</name>
</gene>
<dbReference type="Proteomes" id="UP000178587">
    <property type="component" value="Unassembled WGS sequence"/>
</dbReference>
<sequence>MLAIIETGGKQYVVRENDVVTIEKLSDVKGGKITFDKVLLLDDGKETKVGMPYISGAKVGAEFVEGGRHKKIVVIRYRQKSRYFKKRGHRQPYSKVKITKLS</sequence>
<comment type="function">
    <text evidence="4 5">This protein binds to 23S rRNA in the presence of protein L20.</text>
</comment>
<dbReference type="GO" id="GO:0005737">
    <property type="term" value="C:cytoplasm"/>
    <property type="evidence" value="ECO:0007669"/>
    <property type="project" value="UniProtKB-ARBA"/>
</dbReference>
<proteinExistence type="inferred from homology"/>
<dbReference type="GO" id="GO:0006412">
    <property type="term" value="P:translation"/>
    <property type="evidence" value="ECO:0007669"/>
    <property type="project" value="UniProtKB-UniRule"/>
</dbReference>
<evidence type="ECO:0000256" key="2">
    <source>
        <dbReference type="ARBA" id="ARBA00022980"/>
    </source>
</evidence>
<dbReference type="STRING" id="1798507.A3A34_03850"/>